<keyword evidence="3" id="KW-1003">Cell membrane</keyword>
<evidence type="ECO:0000256" key="2">
    <source>
        <dbReference type="ARBA" id="ARBA00022448"/>
    </source>
</evidence>
<name>A0A0B7MI09_9FIRM</name>
<evidence type="ECO:0000256" key="3">
    <source>
        <dbReference type="ARBA" id="ARBA00022475"/>
    </source>
</evidence>
<dbReference type="GO" id="GO:0005886">
    <property type="term" value="C:plasma membrane"/>
    <property type="evidence" value="ECO:0007669"/>
    <property type="project" value="UniProtKB-SubCell"/>
</dbReference>
<gene>
    <name evidence="9" type="ORF">SSCH_570007</name>
</gene>
<dbReference type="PRINTS" id="PR01036">
    <property type="entry name" value="TCRTETB"/>
</dbReference>
<evidence type="ECO:0000313" key="10">
    <source>
        <dbReference type="Proteomes" id="UP000046155"/>
    </source>
</evidence>
<dbReference type="InterPro" id="IPR020846">
    <property type="entry name" value="MFS_dom"/>
</dbReference>
<proteinExistence type="predicted"/>
<dbReference type="GO" id="GO:0022857">
    <property type="term" value="F:transmembrane transporter activity"/>
    <property type="evidence" value="ECO:0007669"/>
    <property type="project" value="InterPro"/>
</dbReference>
<dbReference type="Gene3D" id="1.20.1720.10">
    <property type="entry name" value="Multidrug resistance protein D"/>
    <property type="match status" value="1"/>
</dbReference>
<feature type="transmembrane region" description="Helical" evidence="7">
    <location>
        <begin position="159"/>
        <end position="177"/>
    </location>
</feature>
<dbReference type="Gene3D" id="1.20.1250.20">
    <property type="entry name" value="MFS general substrate transporter like domains"/>
    <property type="match status" value="1"/>
</dbReference>
<protein>
    <submittedName>
        <fullName evidence="9">Major facilitator superfamily MFS_1</fullName>
    </submittedName>
</protein>
<feature type="transmembrane region" description="Helical" evidence="7">
    <location>
        <begin position="389"/>
        <end position="411"/>
    </location>
</feature>
<evidence type="ECO:0000256" key="4">
    <source>
        <dbReference type="ARBA" id="ARBA00022692"/>
    </source>
</evidence>
<keyword evidence="6 7" id="KW-0472">Membrane</keyword>
<keyword evidence="10" id="KW-1185">Reference proteome</keyword>
<evidence type="ECO:0000256" key="1">
    <source>
        <dbReference type="ARBA" id="ARBA00004651"/>
    </source>
</evidence>
<accession>A0A0B7MI09</accession>
<feature type="transmembrane region" description="Helical" evidence="7">
    <location>
        <begin position="255"/>
        <end position="278"/>
    </location>
</feature>
<dbReference type="RefSeq" id="WP_044665586.1">
    <property type="nucleotide sequence ID" value="NZ_CDRZ01000255.1"/>
</dbReference>
<dbReference type="AlphaFoldDB" id="A0A0B7MI09"/>
<evidence type="ECO:0000313" key="9">
    <source>
        <dbReference type="EMBL" id="CEO89695.1"/>
    </source>
</evidence>
<dbReference type="OrthoDB" id="102502at2"/>
<feature type="transmembrane region" description="Helical" evidence="7">
    <location>
        <begin position="73"/>
        <end position="92"/>
    </location>
</feature>
<dbReference type="InterPro" id="IPR011701">
    <property type="entry name" value="MFS"/>
</dbReference>
<feature type="transmembrane region" description="Helical" evidence="7">
    <location>
        <begin position="290"/>
        <end position="311"/>
    </location>
</feature>
<dbReference type="Pfam" id="PF07690">
    <property type="entry name" value="MFS_1"/>
    <property type="match status" value="1"/>
</dbReference>
<keyword evidence="5 7" id="KW-1133">Transmembrane helix</keyword>
<feature type="transmembrane region" description="Helical" evidence="7">
    <location>
        <begin position="443"/>
        <end position="465"/>
    </location>
</feature>
<evidence type="ECO:0000256" key="7">
    <source>
        <dbReference type="SAM" id="Phobius"/>
    </source>
</evidence>
<reference evidence="10" key="1">
    <citation type="submission" date="2015-01" db="EMBL/GenBank/DDBJ databases">
        <authorList>
            <person name="Manzoor Shahid"/>
            <person name="Zubair Saima"/>
        </authorList>
    </citation>
    <scope>NUCLEOTIDE SEQUENCE [LARGE SCALE GENOMIC DNA]</scope>
    <source>
        <strain evidence="10">Sp3</strain>
    </source>
</reference>
<feature type="transmembrane region" description="Helical" evidence="7">
    <location>
        <begin position="217"/>
        <end position="235"/>
    </location>
</feature>
<evidence type="ECO:0000259" key="8">
    <source>
        <dbReference type="PROSITE" id="PS50850"/>
    </source>
</evidence>
<dbReference type="CDD" id="cd17502">
    <property type="entry name" value="MFS_Azr1_MDR_like"/>
    <property type="match status" value="1"/>
</dbReference>
<dbReference type="PANTHER" id="PTHR23501">
    <property type="entry name" value="MAJOR FACILITATOR SUPERFAMILY"/>
    <property type="match status" value="1"/>
</dbReference>
<dbReference type="FunFam" id="1.20.1720.10:FF:000004">
    <property type="entry name" value="EmrB/QacA family drug resistance transporter"/>
    <property type="match status" value="1"/>
</dbReference>
<dbReference type="PANTHER" id="PTHR23501:SF191">
    <property type="entry name" value="VACUOLAR BASIC AMINO ACID TRANSPORTER 4"/>
    <property type="match status" value="1"/>
</dbReference>
<feature type="transmembrane region" description="Helical" evidence="7">
    <location>
        <begin position="12"/>
        <end position="34"/>
    </location>
</feature>
<keyword evidence="4 7" id="KW-0812">Transmembrane</keyword>
<evidence type="ECO:0000256" key="5">
    <source>
        <dbReference type="ARBA" id="ARBA00022989"/>
    </source>
</evidence>
<dbReference type="InterPro" id="IPR036259">
    <property type="entry name" value="MFS_trans_sf"/>
</dbReference>
<dbReference type="SUPFAM" id="SSF103473">
    <property type="entry name" value="MFS general substrate transporter"/>
    <property type="match status" value="1"/>
</dbReference>
<sequence length="482" mass="52241">MDLRKRNIITALMVAMFIGAIEGTVVTTAIPTIVKDLSGFGLISWVFSAYFLTSAISTPVYGKLADLYGRKNILCIGITIFLVGSCLCGLSQSMYQLIVFRALQGLGAGSIFTVTYTIVGDIFSLAERTKVQGWLNAVWGIASIIGPFIGGFLIDYFSWHWIFFINVPFGILCIVLLQKNFRESLERKKSRIDYAGMLVLSAAIITLLLGVPLGGKSTALSLAFTLALLLVFYFIEKKAEEPIVPFEILTRNNTVINTVSFLASAVLIGADVYMPIYIQNVLGFKATVSGLSMAPMSVSWLLSAFILAKAIPKYGEKVVTGFSMLILLLSCLLLPVLGLQSPLIIVIICTFVMGFGFGGCFTTMTIAIQASVDYSKRGAATALNSLMRTIGQTIGVGIFGSIFNMNIVNYFNSIGINGIDPNDLYSATNITSLQNIQISINSALHVVFKLLIIITVVCLVLSLLLPSELKEKDEKPSLPEGI</sequence>
<feature type="transmembrane region" description="Helical" evidence="7">
    <location>
        <begin position="192"/>
        <end position="211"/>
    </location>
</feature>
<dbReference type="EMBL" id="CDRZ01000255">
    <property type="protein sequence ID" value="CEO89695.1"/>
    <property type="molecule type" value="Genomic_DNA"/>
</dbReference>
<feature type="transmembrane region" description="Helical" evidence="7">
    <location>
        <begin position="318"/>
        <end position="337"/>
    </location>
</feature>
<keyword evidence="2" id="KW-0813">Transport</keyword>
<evidence type="ECO:0000256" key="6">
    <source>
        <dbReference type="ARBA" id="ARBA00023136"/>
    </source>
</evidence>
<feature type="transmembrane region" description="Helical" evidence="7">
    <location>
        <begin position="131"/>
        <end position="153"/>
    </location>
</feature>
<feature type="transmembrane region" description="Helical" evidence="7">
    <location>
        <begin position="98"/>
        <end position="119"/>
    </location>
</feature>
<feature type="transmembrane region" description="Helical" evidence="7">
    <location>
        <begin position="343"/>
        <end position="368"/>
    </location>
</feature>
<organism evidence="9 10">
    <name type="scientific">Syntrophaceticus schinkii</name>
    <dbReference type="NCBI Taxonomy" id="499207"/>
    <lineage>
        <taxon>Bacteria</taxon>
        <taxon>Bacillati</taxon>
        <taxon>Bacillota</taxon>
        <taxon>Clostridia</taxon>
        <taxon>Thermoanaerobacterales</taxon>
        <taxon>Thermoanaerobacterales Family III. Incertae Sedis</taxon>
        <taxon>Syntrophaceticus</taxon>
    </lineage>
</organism>
<feature type="transmembrane region" description="Helical" evidence="7">
    <location>
        <begin position="40"/>
        <end position="61"/>
    </location>
</feature>
<dbReference type="Proteomes" id="UP000046155">
    <property type="component" value="Unassembled WGS sequence"/>
</dbReference>
<feature type="domain" description="Major facilitator superfamily (MFS) profile" evidence="8">
    <location>
        <begin position="8"/>
        <end position="470"/>
    </location>
</feature>
<comment type="subcellular location">
    <subcellularLocation>
        <location evidence="1">Cell membrane</location>
        <topology evidence="1">Multi-pass membrane protein</topology>
    </subcellularLocation>
</comment>
<dbReference type="PROSITE" id="PS50850">
    <property type="entry name" value="MFS"/>
    <property type="match status" value="1"/>
</dbReference>